<dbReference type="RefSeq" id="WP_348715059.1">
    <property type="nucleotide sequence ID" value="NZ_CAXJIO010000010.1"/>
</dbReference>
<dbReference type="PANTHER" id="PTHR43792:SF1">
    <property type="entry name" value="N-ACETYLTRANSFERASE DOMAIN-CONTAINING PROTEIN"/>
    <property type="match status" value="1"/>
</dbReference>
<accession>A0ABM9P889</accession>
<name>A0ABM9P889_9FLAO</name>
<comment type="caution">
    <text evidence="2">The sequence shown here is derived from an EMBL/GenBank/DDBJ whole genome shotgun (WGS) entry which is preliminary data.</text>
</comment>
<dbReference type="Gene3D" id="3.40.630.30">
    <property type="match status" value="1"/>
</dbReference>
<reference evidence="2 3" key="1">
    <citation type="submission" date="2024-05" db="EMBL/GenBank/DDBJ databases">
        <authorList>
            <person name="Duchaud E."/>
        </authorList>
    </citation>
    <scope>NUCLEOTIDE SEQUENCE [LARGE SCALE GENOMIC DNA]</scope>
    <source>
        <strain evidence="2">Ena-SAMPLE-TAB-13-05-2024-13:56:06:370-140308</strain>
    </source>
</reference>
<organism evidence="2 3">
    <name type="scientific">Tenacibaculum polynesiense</name>
    <dbReference type="NCBI Taxonomy" id="3137857"/>
    <lineage>
        <taxon>Bacteria</taxon>
        <taxon>Pseudomonadati</taxon>
        <taxon>Bacteroidota</taxon>
        <taxon>Flavobacteriia</taxon>
        <taxon>Flavobacteriales</taxon>
        <taxon>Flavobacteriaceae</taxon>
        <taxon>Tenacibaculum</taxon>
    </lineage>
</organism>
<dbReference type="InterPro" id="IPR000182">
    <property type="entry name" value="GNAT_dom"/>
</dbReference>
<gene>
    <name evidence="2" type="ORF">T190423A01A_10354</name>
</gene>
<feature type="domain" description="N-acetyltransferase" evidence="1">
    <location>
        <begin position="8"/>
        <end position="166"/>
    </location>
</feature>
<dbReference type="Pfam" id="PF13302">
    <property type="entry name" value="Acetyltransf_3"/>
    <property type="match status" value="1"/>
</dbReference>
<evidence type="ECO:0000313" key="2">
    <source>
        <dbReference type="EMBL" id="CAL2101791.1"/>
    </source>
</evidence>
<dbReference type="InterPro" id="IPR016181">
    <property type="entry name" value="Acyl_CoA_acyltransferase"/>
</dbReference>
<dbReference type="InterPro" id="IPR051531">
    <property type="entry name" value="N-acetyltransferase"/>
</dbReference>
<dbReference type="EMBL" id="CAXJIO010000010">
    <property type="protein sequence ID" value="CAL2101791.1"/>
    <property type="molecule type" value="Genomic_DNA"/>
</dbReference>
<evidence type="ECO:0000259" key="1">
    <source>
        <dbReference type="PROSITE" id="PS51186"/>
    </source>
</evidence>
<sequence length="166" mass="19359">MIFETERLVVRKLKLTDIEGFFELESNPKVLQYATGEVKTKKECQIELVELIEKYEKKDNDFWIYTIERKQDLTFIGTFALIKDEEGNDEIGYRFIERFWGNGYATEICEGLIPYCKSIGMKKLIGCVVDVNVASAKILKRFGFKEIEKFVSEDIGLPETKYELIL</sequence>
<dbReference type="PANTHER" id="PTHR43792">
    <property type="entry name" value="GNAT FAMILY, PUTATIVE (AFU_ORTHOLOGUE AFUA_3G00765)-RELATED-RELATED"/>
    <property type="match status" value="1"/>
</dbReference>
<dbReference type="SUPFAM" id="SSF55729">
    <property type="entry name" value="Acyl-CoA N-acyltransferases (Nat)"/>
    <property type="match status" value="1"/>
</dbReference>
<dbReference type="Proteomes" id="UP001497527">
    <property type="component" value="Unassembled WGS sequence"/>
</dbReference>
<proteinExistence type="predicted"/>
<keyword evidence="3" id="KW-1185">Reference proteome</keyword>
<protein>
    <submittedName>
        <fullName evidence="2">GNAT family N-acetyltransferase</fullName>
    </submittedName>
</protein>
<dbReference type="PROSITE" id="PS51186">
    <property type="entry name" value="GNAT"/>
    <property type="match status" value="1"/>
</dbReference>
<evidence type="ECO:0000313" key="3">
    <source>
        <dbReference type="Proteomes" id="UP001497527"/>
    </source>
</evidence>